<organism evidence="3 4">
    <name type="scientific">Paludisphaera mucosa</name>
    <dbReference type="NCBI Taxonomy" id="3030827"/>
    <lineage>
        <taxon>Bacteria</taxon>
        <taxon>Pseudomonadati</taxon>
        <taxon>Planctomycetota</taxon>
        <taxon>Planctomycetia</taxon>
        <taxon>Isosphaerales</taxon>
        <taxon>Isosphaeraceae</taxon>
        <taxon>Paludisphaera</taxon>
    </lineage>
</organism>
<name>A0ABT6FCF7_9BACT</name>
<evidence type="ECO:0000256" key="1">
    <source>
        <dbReference type="SAM" id="SignalP"/>
    </source>
</evidence>
<dbReference type="EMBL" id="JARRAG010000002">
    <property type="protein sequence ID" value="MDG3005119.1"/>
    <property type="molecule type" value="Genomic_DNA"/>
</dbReference>
<dbReference type="Pfam" id="PF07589">
    <property type="entry name" value="PEP-CTERM"/>
    <property type="match status" value="1"/>
</dbReference>
<dbReference type="Proteomes" id="UP001216907">
    <property type="component" value="Unassembled WGS sequence"/>
</dbReference>
<dbReference type="InterPro" id="IPR013424">
    <property type="entry name" value="Ice-binding_C"/>
</dbReference>
<dbReference type="RefSeq" id="WP_277861468.1">
    <property type="nucleotide sequence ID" value="NZ_JARRAG010000002.1"/>
</dbReference>
<reference evidence="3 4" key="1">
    <citation type="submission" date="2023-03" db="EMBL/GenBank/DDBJ databases">
        <title>Paludisphaera mucosa sp. nov. a novel planctomycete from northern fen.</title>
        <authorList>
            <person name="Ivanova A."/>
        </authorList>
    </citation>
    <scope>NUCLEOTIDE SEQUENCE [LARGE SCALE GENOMIC DNA]</scope>
    <source>
        <strain evidence="3 4">Pla2</strain>
    </source>
</reference>
<keyword evidence="4" id="KW-1185">Reference proteome</keyword>
<accession>A0ABT6FCF7</accession>
<feature type="domain" description="Ice-binding protein C-terminal" evidence="2">
    <location>
        <begin position="168"/>
        <end position="192"/>
    </location>
</feature>
<gene>
    <name evidence="3" type="ORF">PZE19_15125</name>
</gene>
<feature type="signal peptide" evidence="1">
    <location>
        <begin position="1"/>
        <end position="22"/>
    </location>
</feature>
<comment type="caution">
    <text evidence="3">The sequence shown here is derived from an EMBL/GenBank/DDBJ whole genome shotgun (WGS) entry which is preliminary data.</text>
</comment>
<sequence length="200" mass="20368">MKSIAIFGAVLALSLSGAEARAALIASAVISAQQDGPLYDYSITLTNSASSTVDVGTFWFGWVPFRNFLTTAPTSVTSPAGWSFTITHVPNSSTDGFGVRWVAGSAASPDPTKALAPGSSLTFGFTSADAPTQVFGNSSFYPADLVRTSFVYQGGPLQGESSQFVATAVPEPASLALAALGVAGGGAVGLRRVGGRRPGR</sequence>
<feature type="chain" id="PRO_5045172044" evidence="1">
    <location>
        <begin position="23"/>
        <end position="200"/>
    </location>
</feature>
<proteinExistence type="predicted"/>
<keyword evidence="1" id="KW-0732">Signal</keyword>
<evidence type="ECO:0000313" key="4">
    <source>
        <dbReference type="Proteomes" id="UP001216907"/>
    </source>
</evidence>
<evidence type="ECO:0000313" key="3">
    <source>
        <dbReference type="EMBL" id="MDG3005119.1"/>
    </source>
</evidence>
<evidence type="ECO:0000259" key="2">
    <source>
        <dbReference type="Pfam" id="PF07589"/>
    </source>
</evidence>
<protein>
    <submittedName>
        <fullName evidence="3">PEP-CTERM sorting domain-containing protein</fullName>
    </submittedName>
</protein>